<sequence length="237" mass="26862">RVERIEIATRALADTPSRVDLLGFSVYAKALADFIKNEKTEKPLTIGIDAAWGMGKTTLMLMIRDQLTSQEEEKGRRKQTFPTVWFNAWKYDQEESLWAALALEILAQVRKQFSWRKRAQLGIKLNCRRIDRALLWHSVLKLLASAIGIYLLGLVVFGAIALGLGNDVVVKYANTVGLLGLIPAVYAAGKEIYDRLAGPFDLKLAEYVRKPNYKERIGFLAQFEEDFKRVINVVTEE</sequence>
<dbReference type="PANTHER" id="PTHR22674:SF6">
    <property type="entry name" value="NTPASE KAP FAMILY P-LOOP DOMAIN-CONTAINING PROTEIN 1"/>
    <property type="match status" value="1"/>
</dbReference>
<protein>
    <recommendedName>
        <fullName evidence="2">KAP NTPase domain-containing protein</fullName>
    </recommendedName>
</protein>
<keyword evidence="1" id="KW-0812">Transmembrane</keyword>
<feature type="transmembrane region" description="Helical" evidence="1">
    <location>
        <begin position="169"/>
        <end position="188"/>
    </location>
</feature>
<evidence type="ECO:0000256" key="1">
    <source>
        <dbReference type="SAM" id="Phobius"/>
    </source>
</evidence>
<evidence type="ECO:0000259" key="2">
    <source>
        <dbReference type="Pfam" id="PF07693"/>
    </source>
</evidence>
<keyword evidence="1" id="KW-1133">Transmembrane helix</keyword>
<dbReference type="InterPro" id="IPR027417">
    <property type="entry name" value="P-loop_NTPase"/>
</dbReference>
<dbReference type="SUPFAM" id="SSF52540">
    <property type="entry name" value="P-loop containing nucleoside triphosphate hydrolases"/>
    <property type="match status" value="1"/>
</dbReference>
<feature type="non-terminal residue" evidence="3">
    <location>
        <position position="237"/>
    </location>
</feature>
<dbReference type="AlphaFoldDB" id="X0ZVE6"/>
<dbReference type="Pfam" id="PF07693">
    <property type="entry name" value="KAP_NTPase"/>
    <property type="match status" value="1"/>
</dbReference>
<dbReference type="PANTHER" id="PTHR22674">
    <property type="entry name" value="NTPASE, KAP FAMILY P-LOOP DOMAIN-CONTAINING 1"/>
    <property type="match status" value="1"/>
</dbReference>
<accession>X0ZVE6</accession>
<comment type="caution">
    <text evidence="3">The sequence shown here is derived from an EMBL/GenBank/DDBJ whole genome shotgun (WGS) entry which is preliminary data.</text>
</comment>
<organism evidence="3">
    <name type="scientific">marine sediment metagenome</name>
    <dbReference type="NCBI Taxonomy" id="412755"/>
    <lineage>
        <taxon>unclassified sequences</taxon>
        <taxon>metagenomes</taxon>
        <taxon>ecological metagenomes</taxon>
    </lineage>
</organism>
<name>X0ZVE6_9ZZZZ</name>
<gene>
    <name evidence="3" type="ORF">S01H1_75877</name>
</gene>
<dbReference type="EMBL" id="BARS01050875">
    <property type="protein sequence ID" value="GAG52061.1"/>
    <property type="molecule type" value="Genomic_DNA"/>
</dbReference>
<evidence type="ECO:0000313" key="3">
    <source>
        <dbReference type="EMBL" id="GAG52061.1"/>
    </source>
</evidence>
<feature type="non-terminal residue" evidence="3">
    <location>
        <position position="1"/>
    </location>
</feature>
<dbReference type="InterPro" id="IPR052754">
    <property type="entry name" value="NTPase_KAP_P-loop"/>
</dbReference>
<feature type="transmembrane region" description="Helical" evidence="1">
    <location>
        <begin position="139"/>
        <end position="163"/>
    </location>
</feature>
<proteinExistence type="predicted"/>
<reference evidence="3" key="1">
    <citation type="journal article" date="2014" name="Front. Microbiol.">
        <title>High frequency of phylogenetically diverse reductive dehalogenase-homologous genes in deep subseafloor sedimentary metagenomes.</title>
        <authorList>
            <person name="Kawai M."/>
            <person name="Futagami T."/>
            <person name="Toyoda A."/>
            <person name="Takaki Y."/>
            <person name="Nishi S."/>
            <person name="Hori S."/>
            <person name="Arai W."/>
            <person name="Tsubouchi T."/>
            <person name="Morono Y."/>
            <person name="Uchiyama I."/>
            <person name="Ito T."/>
            <person name="Fujiyama A."/>
            <person name="Inagaki F."/>
            <person name="Takami H."/>
        </authorList>
    </citation>
    <scope>NUCLEOTIDE SEQUENCE</scope>
    <source>
        <strain evidence="3">Expedition CK06-06</strain>
    </source>
</reference>
<keyword evidence="1" id="KW-0472">Membrane</keyword>
<dbReference type="Gene3D" id="3.40.50.300">
    <property type="entry name" value="P-loop containing nucleotide triphosphate hydrolases"/>
    <property type="match status" value="1"/>
</dbReference>
<dbReference type="InterPro" id="IPR011646">
    <property type="entry name" value="KAP_P-loop"/>
</dbReference>
<feature type="domain" description="KAP NTPase" evidence="2">
    <location>
        <begin position="24"/>
        <end position="136"/>
    </location>
</feature>